<dbReference type="EMBL" id="FUYH01000018">
    <property type="protein sequence ID" value="SKA95423.1"/>
    <property type="molecule type" value="Genomic_DNA"/>
</dbReference>
<accession>A0A1T4Y1B3</accession>
<gene>
    <name evidence="1" type="ORF">SAMN05443428_11831</name>
</gene>
<name>A0A1T4Y1B3_9CLOT</name>
<evidence type="ECO:0000313" key="2">
    <source>
        <dbReference type="Proteomes" id="UP000190105"/>
    </source>
</evidence>
<protein>
    <submittedName>
        <fullName evidence="1">Uncharacterized protein</fullName>
    </submittedName>
</protein>
<evidence type="ECO:0000313" key="1">
    <source>
        <dbReference type="EMBL" id="SKA95423.1"/>
    </source>
</evidence>
<keyword evidence="2" id="KW-1185">Reference proteome</keyword>
<dbReference type="AlphaFoldDB" id="A0A1T4Y1B3"/>
<proteinExistence type="predicted"/>
<dbReference type="RefSeq" id="WP_179122279.1">
    <property type="nucleotide sequence ID" value="NZ_FUYH01000018.1"/>
</dbReference>
<sequence length="56" mass="6698">MEKNFTNVSIDLRSIERSPYRNREQKCMGCGYMQRPSSYGVCSFCHLNYLKKQDKR</sequence>
<reference evidence="2" key="1">
    <citation type="submission" date="2017-02" db="EMBL/GenBank/DDBJ databases">
        <authorList>
            <person name="Varghese N."/>
            <person name="Submissions S."/>
        </authorList>
    </citation>
    <scope>NUCLEOTIDE SEQUENCE [LARGE SCALE GENOMIC DNA]</scope>
    <source>
        <strain evidence="2">USBA 833</strain>
    </source>
</reference>
<dbReference type="Proteomes" id="UP000190105">
    <property type="component" value="Unassembled WGS sequence"/>
</dbReference>
<organism evidence="1 2">
    <name type="scientific">Caloramator quimbayensis</name>
    <dbReference type="NCBI Taxonomy" id="1147123"/>
    <lineage>
        <taxon>Bacteria</taxon>
        <taxon>Bacillati</taxon>
        <taxon>Bacillota</taxon>
        <taxon>Clostridia</taxon>
        <taxon>Eubacteriales</taxon>
        <taxon>Clostridiaceae</taxon>
        <taxon>Caloramator</taxon>
    </lineage>
</organism>